<accession>A0A1Y5SXC7</accession>
<evidence type="ECO:0000259" key="1">
    <source>
        <dbReference type="Pfam" id="PF13439"/>
    </source>
</evidence>
<dbReference type="EMBL" id="FWFV01000006">
    <property type="protein sequence ID" value="SLN51056.1"/>
    <property type="molecule type" value="Genomic_DNA"/>
</dbReference>
<feature type="domain" description="Glycosyltransferase subfamily 4-like N-terminal" evidence="1">
    <location>
        <begin position="18"/>
        <end position="172"/>
    </location>
</feature>
<dbReference type="STRING" id="315423.SAMN04488020_10689"/>
<dbReference type="GO" id="GO:0016757">
    <property type="term" value="F:glycosyltransferase activity"/>
    <property type="evidence" value="ECO:0007669"/>
    <property type="project" value="UniProtKB-ARBA"/>
</dbReference>
<keyword evidence="3" id="KW-1185">Reference proteome</keyword>
<dbReference type="SUPFAM" id="SSF53756">
    <property type="entry name" value="UDP-Glycosyltransferase/glycogen phosphorylase"/>
    <property type="match status" value="1"/>
</dbReference>
<evidence type="ECO:0000313" key="2">
    <source>
        <dbReference type="EMBL" id="SLN51056.1"/>
    </source>
</evidence>
<dbReference type="OrthoDB" id="7833624at2"/>
<dbReference type="InterPro" id="IPR028098">
    <property type="entry name" value="Glyco_trans_4-like_N"/>
</dbReference>
<organism evidence="2 3">
    <name type="scientific">Palleronia marisminoris</name>
    <dbReference type="NCBI Taxonomy" id="315423"/>
    <lineage>
        <taxon>Bacteria</taxon>
        <taxon>Pseudomonadati</taxon>
        <taxon>Pseudomonadota</taxon>
        <taxon>Alphaproteobacteria</taxon>
        <taxon>Rhodobacterales</taxon>
        <taxon>Roseobacteraceae</taxon>
        <taxon>Palleronia</taxon>
    </lineage>
</organism>
<dbReference type="Pfam" id="PF13439">
    <property type="entry name" value="Glyco_transf_4"/>
    <property type="match status" value="1"/>
</dbReference>
<protein>
    <recommendedName>
        <fullName evidence="1">Glycosyltransferase subfamily 4-like N-terminal domain-containing protein</fullName>
    </recommendedName>
</protein>
<evidence type="ECO:0000313" key="3">
    <source>
        <dbReference type="Proteomes" id="UP000193870"/>
    </source>
</evidence>
<dbReference type="RefSeq" id="WP_085854292.1">
    <property type="nucleotide sequence ID" value="NZ_FOPF01000006.1"/>
</dbReference>
<gene>
    <name evidence="2" type="ORF">PAM7066_02322</name>
</gene>
<proteinExistence type="predicted"/>
<reference evidence="2 3" key="1">
    <citation type="submission" date="2017-03" db="EMBL/GenBank/DDBJ databases">
        <authorList>
            <person name="Afonso C.L."/>
            <person name="Miller P.J."/>
            <person name="Scott M.A."/>
            <person name="Spackman E."/>
            <person name="Goraichik I."/>
            <person name="Dimitrov K.M."/>
            <person name="Suarez D.L."/>
            <person name="Swayne D.E."/>
        </authorList>
    </citation>
    <scope>NUCLEOTIDE SEQUENCE [LARGE SCALE GENOMIC DNA]</scope>
    <source>
        <strain evidence="2 3">CECT 7066</strain>
    </source>
</reference>
<dbReference type="AlphaFoldDB" id="A0A1Y5SXC7"/>
<sequence length="359" mass="39431">MSVDGAPDSVENPGSQRVRFTIVSPAGPDNSVAHLLPKLREALAVHPNADARLLMGHDGPLRRKLSSVLPGRKRIAALIEADVLIVHTALMMCAAEILLARLMGRRICAIYWDTYPDSFRRPWGNRPAHILAAMGALERFLLRRCDLILPPSTDYMPALERLGVADRVHVLPIWPFTETFPARRERPGTGPVRVVFAGQINLIRGLDHACRVLSNAARHHPVELHVYGDLKGWTPPELDEGFSIVTHGRVPQASVSAALPDFDFGLVSLHPDFDCAVFPSKTASCITAGLPILYVGPELPAYSRFLQDTGVGATITLEETFDLAEASRRYRAHLPAAQQRALEVLRIDPVSIQAMIGTR</sequence>
<name>A0A1Y5SXC7_9RHOB</name>
<dbReference type="Gene3D" id="3.40.50.2000">
    <property type="entry name" value="Glycogen Phosphorylase B"/>
    <property type="match status" value="2"/>
</dbReference>
<dbReference type="Proteomes" id="UP000193870">
    <property type="component" value="Unassembled WGS sequence"/>
</dbReference>